<protein>
    <submittedName>
        <fullName evidence="3">Uncharacterized protein</fullName>
    </submittedName>
</protein>
<evidence type="ECO:0000313" key="4">
    <source>
        <dbReference type="Proteomes" id="UP000001930"/>
    </source>
</evidence>
<evidence type="ECO:0000313" key="3">
    <source>
        <dbReference type="EMBL" id="ABC34609.1"/>
    </source>
</evidence>
<feature type="domain" description="Antitoxin Xre-like helix-turn-helix" evidence="2">
    <location>
        <begin position="188"/>
        <end position="246"/>
    </location>
</feature>
<keyword evidence="4" id="KW-1185">Reference proteome</keyword>
<dbReference type="HOGENOM" id="CLU_078721_0_0_4"/>
<dbReference type="Proteomes" id="UP000001930">
    <property type="component" value="Chromosome II"/>
</dbReference>
<dbReference type="GO" id="GO:0003677">
    <property type="term" value="F:DNA binding"/>
    <property type="evidence" value="ECO:0007669"/>
    <property type="project" value="InterPro"/>
</dbReference>
<gene>
    <name evidence="3" type="ordered locus">BTH_II0556</name>
</gene>
<dbReference type="EMBL" id="CP000085">
    <property type="protein sequence ID" value="ABC34609.1"/>
    <property type="molecule type" value="Genomic_DNA"/>
</dbReference>
<name>Q2T7U3_BURTA</name>
<evidence type="ECO:0000259" key="2">
    <source>
        <dbReference type="Pfam" id="PF20432"/>
    </source>
</evidence>
<dbReference type="AlphaFoldDB" id="Q2T7U3"/>
<proteinExistence type="predicted"/>
<organism evidence="3 4">
    <name type="scientific">Burkholderia thailandensis (strain ATCC 700388 / DSM 13276 / CCUG 48851 / CIP 106301 / E264)</name>
    <dbReference type="NCBI Taxonomy" id="271848"/>
    <lineage>
        <taxon>Bacteria</taxon>
        <taxon>Pseudomonadati</taxon>
        <taxon>Pseudomonadota</taxon>
        <taxon>Betaproteobacteria</taxon>
        <taxon>Burkholderiales</taxon>
        <taxon>Burkholderiaceae</taxon>
        <taxon>Burkholderia</taxon>
        <taxon>pseudomallei group</taxon>
    </lineage>
</organism>
<dbReference type="Pfam" id="PF20432">
    <property type="entry name" value="Xre-like-HTH"/>
    <property type="match status" value="1"/>
</dbReference>
<reference evidence="3 4" key="1">
    <citation type="journal article" date="2005" name="BMC Genomics">
        <title>Bacterial genome adaptation to niches: divergence of the potential virulence genes in three Burkholderia species of different survival strategies.</title>
        <authorList>
            <person name="Kim H.S."/>
            <person name="Schell M.A."/>
            <person name="Yu Y."/>
            <person name="Ulrich R.L."/>
            <person name="Sarria S.H."/>
            <person name="Nierman W.C."/>
            <person name="DeShazer D."/>
        </authorList>
    </citation>
    <scope>NUCLEOTIDE SEQUENCE [LARGE SCALE GENOMIC DNA]</scope>
    <source>
        <strain evidence="4">ATCC 700388 / DSM 13276 / CCUG 48851 / CIP 106301 / E264</strain>
    </source>
</reference>
<dbReference type="InterPro" id="IPR046847">
    <property type="entry name" value="Xre-like_HTH"/>
</dbReference>
<dbReference type="Pfam" id="PF09722">
    <property type="entry name" value="Xre_MbcA_ParS_C"/>
    <property type="match status" value="1"/>
</dbReference>
<dbReference type="InterPro" id="IPR024467">
    <property type="entry name" value="Xre/MbcA/ParS-like_toxin-bd"/>
</dbReference>
<dbReference type="KEGG" id="bte:BTH_II0556"/>
<sequence length="307" mass="33575">MLAPRFRDVRVSPACSPSVRFLPGRFGPSPARPARPGRPGTGKFFHASPLFSASWAHACAWLTRASLFPRAPSDEAGDSPLARVHGKGGSAIARRTAGVAAGRAFRDGLPSTRRPAIARAAAPKRQHIPLRPHQIDPNPQLIRVRHHFLAKIPKWTNLVIEFISRLTAMSRPALKPFPNPPEATVEQMSAAGLRAFFNIARDWNLSTDEQLVLLGSPGRSTFFKWKASPQTARLTHDTLERLSLVLGIYKALQILLPQPAAADAWVKRPNDAAPFNGRRALDRMLAGNVSDLVAVRQYLDAARGGWA</sequence>
<accession>Q2T7U3</accession>
<evidence type="ECO:0000259" key="1">
    <source>
        <dbReference type="Pfam" id="PF09722"/>
    </source>
</evidence>
<feature type="domain" description="Antitoxin Xre/MbcA/ParS-like toxin-binding" evidence="1">
    <location>
        <begin position="251"/>
        <end position="305"/>
    </location>
</feature>